<reference evidence="2 3" key="1">
    <citation type="submission" date="2017-04" db="EMBL/GenBank/DDBJ databases">
        <title>Draft Aigarchaeota genome from a New Zealand hot spring.</title>
        <authorList>
            <person name="Reysenbach A.-L."/>
            <person name="Donaho J.A."/>
            <person name="Gerhart J."/>
            <person name="Kelley J.F."/>
            <person name="Kouba K."/>
            <person name="Podar M."/>
            <person name="Stott M."/>
        </authorList>
    </citation>
    <scope>NUCLEOTIDE SEQUENCE [LARGE SCALE GENOMIC DNA]</scope>
    <source>
        <strain evidence="2">NZ13_MG1</strain>
    </source>
</reference>
<dbReference type="AlphaFoldDB" id="A0A2R7Y5X4"/>
<gene>
    <name evidence="2" type="ORF">B9J98_03295</name>
</gene>
<dbReference type="GO" id="GO:0003723">
    <property type="term" value="F:RNA binding"/>
    <property type="evidence" value="ECO:0007669"/>
    <property type="project" value="InterPro"/>
</dbReference>
<dbReference type="Gene3D" id="3.10.450.120">
    <property type="entry name" value="Pre-PUA domain, domain 1"/>
    <property type="match status" value="1"/>
</dbReference>
<dbReference type="GO" id="GO:0001731">
    <property type="term" value="P:formation of translation preinitiation complex"/>
    <property type="evidence" value="ECO:0007669"/>
    <property type="project" value="TreeGrafter"/>
</dbReference>
<name>A0A2R7Y5X4_9ARCH</name>
<dbReference type="CDD" id="cd21154">
    <property type="entry name" value="PUA_MJ1432-like"/>
    <property type="match status" value="1"/>
</dbReference>
<dbReference type="Gene3D" id="2.30.130.10">
    <property type="entry name" value="PUA domain"/>
    <property type="match status" value="1"/>
</dbReference>
<dbReference type="SUPFAM" id="SSF88697">
    <property type="entry name" value="PUA domain-like"/>
    <property type="match status" value="1"/>
</dbReference>
<dbReference type="InterPro" id="IPR015947">
    <property type="entry name" value="PUA-like_sf"/>
</dbReference>
<comment type="caution">
    <text evidence="2">The sequence shown here is derived from an EMBL/GenBank/DDBJ whole genome shotgun (WGS) entry which is preliminary data.</text>
</comment>
<dbReference type="Proteomes" id="UP000244066">
    <property type="component" value="Unassembled WGS sequence"/>
</dbReference>
<dbReference type="InterPro" id="IPR016437">
    <property type="entry name" value="MCT-1/Tma20"/>
</dbReference>
<organism evidence="2 3">
    <name type="scientific">Candidatus Terraquivivens tikiterensis</name>
    <dbReference type="NCBI Taxonomy" id="1980982"/>
    <lineage>
        <taxon>Archaea</taxon>
        <taxon>Nitrososphaerota</taxon>
        <taxon>Candidatus Wolframiiraptoraceae</taxon>
        <taxon>Candidatus Terraquivivens</taxon>
    </lineage>
</organism>
<dbReference type="InterPro" id="IPR004521">
    <property type="entry name" value="Uncharacterised_CHP00451"/>
</dbReference>
<dbReference type="InterPro" id="IPR022430">
    <property type="entry name" value="CHP03684"/>
</dbReference>
<protein>
    <recommendedName>
        <fullName evidence="1">PUA domain-containing protein</fullName>
    </recommendedName>
</protein>
<dbReference type="SMART" id="SM00359">
    <property type="entry name" value="PUA"/>
    <property type="match status" value="1"/>
</dbReference>
<feature type="domain" description="PUA" evidence="1">
    <location>
        <begin position="83"/>
        <end position="158"/>
    </location>
</feature>
<dbReference type="Pfam" id="PF01472">
    <property type="entry name" value="PUA"/>
    <property type="match status" value="1"/>
</dbReference>
<dbReference type="PIRSF" id="PIRSF005067">
    <property type="entry name" value="Tma_RNA-bind_prd"/>
    <property type="match status" value="1"/>
</dbReference>
<evidence type="ECO:0000313" key="3">
    <source>
        <dbReference type="Proteomes" id="UP000244066"/>
    </source>
</evidence>
<dbReference type="PROSITE" id="PS50890">
    <property type="entry name" value="PUA"/>
    <property type="match status" value="1"/>
</dbReference>
<accession>A0A2R7Y5X4</accession>
<dbReference type="NCBIfam" id="TIGR00451">
    <property type="entry name" value="unchar_dom_2"/>
    <property type="match status" value="1"/>
</dbReference>
<dbReference type="EMBL" id="NDWU01000006">
    <property type="protein sequence ID" value="PUA32925.1"/>
    <property type="molecule type" value="Genomic_DNA"/>
</dbReference>
<dbReference type="InterPro" id="IPR002478">
    <property type="entry name" value="PUA"/>
</dbReference>
<sequence>MHGLRMQVRLLSKRERQEFISCFSSQLRSLRLDIGQKNVIREVKDGSLIVYVMEGFGTFVKVNGMLIPVLIEVSNRHILDRMPSVIVDMGAVPHIANGADVMRPGIVALEGEFCEGGLVVVRDERYRKPIAIGKALKGSEDMLRAERGKVVINLHYVGDKVWKLCSDVLSRYPV</sequence>
<dbReference type="PANTHER" id="PTHR22798">
    <property type="entry name" value="MCT-1 PROTEIN"/>
    <property type="match status" value="1"/>
</dbReference>
<dbReference type="InterPro" id="IPR036974">
    <property type="entry name" value="PUA_sf"/>
</dbReference>
<proteinExistence type="predicted"/>
<evidence type="ECO:0000259" key="1">
    <source>
        <dbReference type="SMART" id="SM00359"/>
    </source>
</evidence>
<dbReference type="PANTHER" id="PTHR22798:SF0">
    <property type="entry name" value="MALIGNANT T-CELL-AMPLIFIED SEQUENCE 1"/>
    <property type="match status" value="1"/>
</dbReference>
<dbReference type="NCBIfam" id="TIGR03684">
    <property type="entry name" value="arCOG00985"/>
    <property type="match status" value="1"/>
</dbReference>
<evidence type="ECO:0000313" key="2">
    <source>
        <dbReference type="EMBL" id="PUA32925.1"/>
    </source>
</evidence>